<comment type="caution">
    <text evidence="2">The sequence shown here is derived from an EMBL/GenBank/DDBJ whole genome shotgun (WGS) entry which is preliminary data.</text>
</comment>
<gene>
    <name evidence="2" type="ORF">CLG96_13345</name>
</gene>
<feature type="transmembrane region" description="Helical" evidence="1">
    <location>
        <begin position="147"/>
        <end position="166"/>
    </location>
</feature>
<dbReference type="OrthoDB" id="9775975at2"/>
<feature type="transmembrane region" description="Helical" evidence="1">
    <location>
        <begin position="209"/>
        <end position="226"/>
    </location>
</feature>
<evidence type="ECO:0000313" key="3">
    <source>
        <dbReference type="Proteomes" id="UP000244162"/>
    </source>
</evidence>
<name>A0A2T5FX23_9SPHN</name>
<dbReference type="PANTHER" id="PTHR38592">
    <property type="entry name" value="BLL4819 PROTEIN"/>
    <property type="match status" value="1"/>
</dbReference>
<sequence length="375" mass="41637">MNEIPARRPRDQAIDILRGLALLTITVNHLTGIVVRGGMREPVFPTLSHWGFSSAAEIFFLLSGYLVGAVYLSANRQHGLEGFTRKIYARAGKLYLYNLLLFLLVLPICWMSPLLARLSFFEYFIAGGPLAFAGFLIGYIQPYCLEILAVYTLLMLTAPLFAWLLLRRPALAIGASVTLYAVAYHYPWLRPPGGMPAGEWKWNFGPGSWQLLFFGALAAGRFALLDRVRRAFVADRRWLIAAFALFAGLTMLFVAQEPFGFQVWGQSKVRVGPARVIHVLSVCLLVLGLLWRMPWLQSLRASRYVAAVGSASLQCFLASVVISYLAGFIWIELTRNHAAYLLLCGASLVALLLFAQGHRQLRALLASPRTAAQTA</sequence>
<evidence type="ECO:0000256" key="1">
    <source>
        <dbReference type="SAM" id="Phobius"/>
    </source>
</evidence>
<keyword evidence="1" id="KW-0812">Transmembrane</keyword>
<feature type="transmembrane region" description="Helical" evidence="1">
    <location>
        <begin position="47"/>
        <end position="74"/>
    </location>
</feature>
<feature type="transmembrane region" description="Helical" evidence="1">
    <location>
        <begin position="94"/>
        <end position="116"/>
    </location>
</feature>
<keyword evidence="3" id="KW-1185">Reference proteome</keyword>
<accession>A0A2T5FX23</accession>
<dbReference type="InterPro" id="IPR014550">
    <property type="entry name" value="UCP028704_OpgC"/>
</dbReference>
<feature type="transmembrane region" description="Helical" evidence="1">
    <location>
        <begin position="123"/>
        <end position="141"/>
    </location>
</feature>
<keyword evidence="1" id="KW-1133">Transmembrane helix</keyword>
<dbReference type="AlphaFoldDB" id="A0A2T5FX23"/>
<feature type="transmembrane region" description="Helical" evidence="1">
    <location>
        <begin position="337"/>
        <end position="355"/>
    </location>
</feature>
<feature type="transmembrane region" description="Helical" evidence="1">
    <location>
        <begin position="304"/>
        <end position="331"/>
    </location>
</feature>
<organism evidence="2 3">
    <name type="scientific">Sphingomonas oleivorans</name>
    <dbReference type="NCBI Taxonomy" id="1735121"/>
    <lineage>
        <taxon>Bacteria</taxon>
        <taxon>Pseudomonadati</taxon>
        <taxon>Pseudomonadota</taxon>
        <taxon>Alphaproteobacteria</taxon>
        <taxon>Sphingomonadales</taxon>
        <taxon>Sphingomonadaceae</taxon>
        <taxon>Sphingomonas</taxon>
    </lineage>
</organism>
<dbReference type="Pfam" id="PF10129">
    <property type="entry name" value="OpgC_C"/>
    <property type="match status" value="1"/>
</dbReference>
<feature type="transmembrane region" description="Helical" evidence="1">
    <location>
        <begin position="275"/>
        <end position="292"/>
    </location>
</feature>
<proteinExistence type="predicted"/>
<dbReference type="PANTHER" id="PTHR38592:SF3">
    <property type="entry name" value="BLL4819 PROTEIN"/>
    <property type="match status" value="1"/>
</dbReference>
<protein>
    <recommendedName>
        <fullName evidence="4">Acyltransferase</fullName>
    </recommendedName>
</protein>
<dbReference type="Proteomes" id="UP000244162">
    <property type="component" value="Unassembled WGS sequence"/>
</dbReference>
<evidence type="ECO:0000313" key="2">
    <source>
        <dbReference type="EMBL" id="PTQ10324.1"/>
    </source>
</evidence>
<evidence type="ECO:0008006" key="4">
    <source>
        <dbReference type="Google" id="ProtNLM"/>
    </source>
</evidence>
<keyword evidence="1" id="KW-0472">Membrane</keyword>
<feature type="transmembrane region" description="Helical" evidence="1">
    <location>
        <begin position="16"/>
        <end position="35"/>
    </location>
</feature>
<feature type="transmembrane region" description="Helical" evidence="1">
    <location>
        <begin position="238"/>
        <end position="255"/>
    </location>
</feature>
<reference evidence="2 3" key="1">
    <citation type="submission" date="2017-09" db="EMBL/GenBank/DDBJ databases">
        <title>Sphingomonas panjinensis sp.nov., isolated from oil-contaminated soil.</title>
        <authorList>
            <person name="Wang L."/>
            <person name="Chen L."/>
        </authorList>
    </citation>
    <scope>NUCLEOTIDE SEQUENCE [LARGE SCALE GENOMIC DNA]</scope>
    <source>
        <strain evidence="2 3">FW-11</strain>
    </source>
</reference>
<dbReference type="EMBL" id="NWBU01000010">
    <property type="protein sequence ID" value="PTQ10324.1"/>
    <property type="molecule type" value="Genomic_DNA"/>
</dbReference>